<dbReference type="Gene3D" id="3.30.565.10">
    <property type="entry name" value="Histidine kinase-like ATPase, C-terminal domain"/>
    <property type="match status" value="1"/>
</dbReference>
<feature type="transmembrane region" description="Helical" evidence="1">
    <location>
        <begin position="67"/>
        <end position="88"/>
    </location>
</feature>
<evidence type="ECO:0000259" key="2">
    <source>
        <dbReference type="Pfam" id="PF06580"/>
    </source>
</evidence>
<dbReference type="InterPro" id="IPR050640">
    <property type="entry name" value="Bact_2-comp_sensor_kinase"/>
</dbReference>
<dbReference type="AlphaFoldDB" id="A0AAU8RJG3"/>
<dbReference type="Proteomes" id="UP000030786">
    <property type="component" value="Chromosome"/>
</dbReference>
<evidence type="ECO:0000313" key="3">
    <source>
        <dbReference type="EMBL" id="AIZ42997.1"/>
    </source>
</evidence>
<keyword evidence="1" id="KW-1133">Transmembrane helix</keyword>
<evidence type="ECO:0000256" key="1">
    <source>
        <dbReference type="SAM" id="Phobius"/>
    </source>
</evidence>
<feature type="transmembrane region" description="Helical" evidence="1">
    <location>
        <begin position="36"/>
        <end position="55"/>
    </location>
</feature>
<dbReference type="Pfam" id="PF06580">
    <property type="entry name" value="His_kinase"/>
    <property type="match status" value="1"/>
</dbReference>
<dbReference type="InterPro" id="IPR010559">
    <property type="entry name" value="Sig_transdc_His_kin_internal"/>
</dbReference>
<dbReference type="GO" id="GO:0016020">
    <property type="term" value="C:membrane"/>
    <property type="evidence" value="ECO:0007669"/>
    <property type="project" value="InterPro"/>
</dbReference>
<protein>
    <submittedName>
        <fullName evidence="3">Signal peptide protein</fullName>
    </submittedName>
</protein>
<dbReference type="KEGG" id="cbat:M666_16395"/>
<organism evidence="3 4">
    <name type="scientific">Cellulophaga baltica 18</name>
    <dbReference type="NCBI Taxonomy" id="1348584"/>
    <lineage>
        <taxon>Bacteria</taxon>
        <taxon>Pseudomonadati</taxon>
        <taxon>Bacteroidota</taxon>
        <taxon>Flavobacteriia</taxon>
        <taxon>Flavobacteriales</taxon>
        <taxon>Flavobacteriaceae</taxon>
        <taxon>Cellulophaga</taxon>
    </lineage>
</organism>
<keyword evidence="1" id="KW-0472">Membrane</keyword>
<feature type="transmembrane region" description="Helical" evidence="1">
    <location>
        <begin position="12"/>
        <end position="30"/>
    </location>
</feature>
<name>A0AAU8RJG3_9FLAO</name>
<reference evidence="3 4" key="1">
    <citation type="journal article" date="2014" name="Environ. Microbiol.">
        <title>Contrasting genomic patterns and infection strategies of two co-existing Bacteroidetes podovirus genera.</title>
        <authorList>
            <person name="Holmfeldt K."/>
            <person name="Howard-Varona C."/>
            <person name="Solonenko N."/>
            <person name="Sullivan M.B."/>
        </authorList>
    </citation>
    <scope>NUCLEOTIDE SEQUENCE [LARGE SCALE GENOMIC DNA]</scope>
    <source>
        <strain evidence="3 4">18</strain>
    </source>
</reference>
<sequence>MTKFDTLMENKLAQNVLVWFFLFIILMGIVVTDDKFTTVFLIMCIFAAAVYINNLSILPYFSKSKTLFGLLFLLNSTFFTGIMVYFLIKYSNQLFEWLVFLNLYGVLVLVLVFGIALKMSRDSIQRKHKEREAELMLLKAQLNPHFLFNTLNNLYGLSVLKSDKLPDLMLKLSDLLRYSLYDTKESFVPLAKEITYLENYIALEKIRLEDQVTISFDLKGAFTTEKIAPMLCIIFVENAFKHLGNSDKSQSKVVVSLDLRGDKLIFSCENSKDDLFSNAELILENEDGSGIGLKNVKKRLSLLYPEKHTLTISKNLTLFKVQLILDLN</sequence>
<proteinExistence type="predicted"/>
<dbReference type="EMBL" id="CP009976">
    <property type="protein sequence ID" value="AIZ42997.1"/>
    <property type="molecule type" value="Genomic_DNA"/>
</dbReference>
<accession>A0AAU8RJG3</accession>
<gene>
    <name evidence="3" type="ORF">M666_16395</name>
</gene>
<evidence type="ECO:0000313" key="4">
    <source>
        <dbReference type="Proteomes" id="UP000030786"/>
    </source>
</evidence>
<dbReference type="PANTHER" id="PTHR34220:SF7">
    <property type="entry name" value="SENSOR HISTIDINE KINASE YPDA"/>
    <property type="match status" value="1"/>
</dbReference>
<feature type="domain" description="Signal transduction histidine kinase internal region" evidence="2">
    <location>
        <begin position="133"/>
        <end position="211"/>
    </location>
</feature>
<dbReference type="PANTHER" id="PTHR34220">
    <property type="entry name" value="SENSOR HISTIDINE KINASE YPDA"/>
    <property type="match status" value="1"/>
</dbReference>
<keyword evidence="1" id="KW-0812">Transmembrane</keyword>
<feature type="transmembrane region" description="Helical" evidence="1">
    <location>
        <begin position="94"/>
        <end position="117"/>
    </location>
</feature>
<dbReference type="GO" id="GO:0000155">
    <property type="term" value="F:phosphorelay sensor kinase activity"/>
    <property type="evidence" value="ECO:0007669"/>
    <property type="project" value="InterPro"/>
</dbReference>
<dbReference type="InterPro" id="IPR036890">
    <property type="entry name" value="HATPase_C_sf"/>
</dbReference>